<dbReference type="GO" id="GO:0016020">
    <property type="term" value="C:membrane"/>
    <property type="evidence" value="ECO:0007669"/>
    <property type="project" value="TreeGrafter"/>
</dbReference>
<feature type="transmembrane region" description="Helical" evidence="1">
    <location>
        <begin position="263"/>
        <end position="288"/>
    </location>
</feature>
<dbReference type="InterPro" id="IPR050879">
    <property type="entry name" value="Acyltransferase_3"/>
</dbReference>
<feature type="transmembrane region" description="Helical" evidence="1">
    <location>
        <begin position="181"/>
        <end position="202"/>
    </location>
</feature>
<keyword evidence="4" id="KW-0378">Hydrolase</keyword>
<keyword evidence="5" id="KW-1185">Reference proteome</keyword>
<dbReference type="Proteomes" id="UP000251571">
    <property type="component" value="Unassembled WGS sequence"/>
</dbReference>
<accession>A0A2Y9B045</accession>
<evidence type="ECO:0000259" key="2">
    <source>
        <dbReference type="Pfam" id="PF01757"/>
    </source>
</evidence>
<evidence type="ECO:0000313" key="5">
    <source>
        <dbReference type="Proteomes" id="UP000245839"/>
    </source>
</evidence>
<keyword evidence="4" id="KW-0012">Acyltransferase</keyword>
<keyword evidence="1" id="KW-1133">Transmembrane helix</keyword>
<dbReference type="EMBL" id="QGDJ01000011">
    <property type="protein sequence ID" value="PWJ15031.1"/>
    <property type="molecule type" value="Genomic_DNA"/>
</dbReference>
<dbReference type="Proteomes" id="UP000245839">
    <property type="component" value="Unassembled WGS sequence"/>
</dbReference>
<dbReference type="RefSeq" id="WP_109565638.1">
    <property type="nucleotide sequence ID" value="NZ_QGDJ01000011.1"/>
</dbReference>
<reference evidence="3 5" key="2">
    <citation type="submission" date="2018-03" db="EMBL/GenBank/DDBJ databases">
        <title>Genomic Encyclopedia of Archaeal and Bacterial Type Strains, Phase II (KMG-II): from individual species to whole genera.</title>
        <authorList>
            <person name="Goeker M."/>
        </authorList>
    </citation>
    <scope>NUCLEOTIDE SEQUENCE [LARGE SCALE GENOMIC DNA]</scope>
    <source>
        <strain evidence="3 5">DSM 25227</strain>
    </source>
</reference>
<sequence length="375" mass="40897">MSVSDLPPRDPLSRGLSLYLEALRIGAALAVFLTHLSDSRLTGGRWEWFLRLELGRDAVVVFFVLSGLIVARAAGRSGVTGRGFVFDRLTRLWSVALPALVLGWLLDRWGVAAAPWHYAEIAYQEIGLARALLLGATFSSEWLPFGELMGSNLPYWSLSYEAAYYALFACAVFLEGRVRIVALAIGLVAMGPGALALLPAWALGVWVWSRLEAGDLPKGVRAWAMALGPVLLIAPSLWLGLGPRMAERAFHLLGPEGMRVIRFGFIAPWALILAGLTALHLLGVAALLRDRAVRDRPWLRWAAGGTFSLYVVHQPVLHALRVRFDGMGETLARDAALALATLTICLVFAALFERTLGTQRRALRALVRRSATQGA</sequence>
<feature type="transmembrane region" description="Helical" evidence="1">
    <location>
        <begin position="155"/>
        <end position="174"/>
    </location>
</feature>
<dbReference type="GO" id="GO:0016747">
    <property type="term" value="F:acyltransferase activity, transferring groups other than amino-acyl groups"/>
    <property type="evidence" value="ECO:0007669"/>
    <property type="project" value="InterPro"/>
</dbReference>
<feature type="transmembrane region" description="Helical" evidence="1">
    <location>
        <begin position="58"/>
        <end position="75"/>
    </location>
</feature>
<keyword evidence="1" id="KW-0472">Membrane</keyword>
<dbReference type="AlphaFoldDB" id="A0A2Y9B045"/>
<proteinExistence type="predicted"/>
<dbReference type="PANTHER" id="PTHR23028">
    <property type="entry name" value="ACETYLTRANSFERASE"/>
    <property type="match status" value="1"/>
</dbReference>
<dbReference type="PANTHER" id="PTHR23028:SF131">
    <property type="entry name" value="BLR2367 PROTEIN"/>
    <property type="match status" value="1"/>
</dbReference>
<keyword evidence="1" id="KW-0812">Transmembrane</keyword>
<evidence type="ECO:0000313" key="4">
    <source>
        <dbReference type="EMBL" id="SSA49880.1"/>
    </source>
</evidence>
<protein>
    <submittedName>
        <fullName evidence="3 4">Peptidoglycan/LPS O-acetylase OafA/YrhL</fullName>
    </submittedName>
</protein>
<dbReference type="GO" id="GO:0000271">
    <property type="term" value="P:polysaccharide biosynthetic process"/>
    <property type="evidence" value="ECO:0007669"/>
    <property type="project" value="TreeGrafter"/>
</dbReference>
<feature type="transmembrane region" description="Helical" evidence="1">
    <location>
        <begin position="335"/>
        <end position="352"/>
    </location>
</feature>
<dbReference type="EMBL" id="UETC01000011">
    <property type="protein sequence ID" value="SSA49880.1"/>
    <property type="molecule type" value="Genomic_DNA"/>
</dbReference>
<dbReference type="InterPro" id="IPR002656">
    <property type="entry name" value="Acyl_transf_3_dom"/>
</dbReference>
<dbReference type="OrthoDB" id="9796461at2"/>
<evidence type="ECO:0000256" key="1">
    <source>
        <dbReference type="SAM" id="Phobius"/>
    </source>
</evidence>
<evidence type="ECO:0000313" key="3">
    <source>
        <dbReference type="EMBL" id="PWJ15031.1"/>
    </source>
</evidence>
<keyword evidence="4" id="KW-0808">Transferase</keyword>
<feature type="transmembrane region" description="Helical" evidence="1">
    <location>
        <begin position="16"/>
        <end position="37"/>
    </location>
</feature>
<name>A0A2Y9B045_9RHOB</name>
<gene>
    <name evidence="3" type="ORF">BCF38_11148</name>
    <name evidence="4" type="ORF">SAMN05421539_11148</name>
</gene>
<dbReference type="Pfam" id="PF01757">
    <property type="entry name" value="Acyl_transf_3"/>
    <property type="match status" value="1"/>
</dbReference>
<reference evidence="4 6" key="1">
    <citation type="submission" date="2016-10" db="EMBL/GenBank/DDBJ databases">
        <authorList>
            <person name="Cai Z."/>
        </authorList>
    </citation>
    <scope>NUCLEOTIDE SEQUENCE [LARGE SCALE GENOMIC DNA]</scope>
    <source>
        <strain evidence="4 6">DSM 25227</strain>
    </source>
</reference>
<feature type="transmembrane region" description="Helical" evidence="1">
    <location>
        <begin position="222"/>
        <end position="242"/>
    </location>
</feature>
<dbReference type="GO" id="GO:0016787">
    <property type="term" value="F:hydrolase activity"/>
    <property type="evidence" value="ECO:0007669"/>
    <property type="project" value="UniProtKB-KW"/>
</dbReference>
<evidence type="ECO:0000313" key="6">
    <source>
        <dbReference type="Proteomes" id="UP000251571"/>
    </source>
</evidence>
<organism evidence="4 6">
    <name type="scientific">Jannaschia seohaensis</name>
    <dbReference type="NCBI Taxonomy" id="475081"/>
    <lineage>
        <taxon>Bacteria</taxon>
        <taxon>Pseudomonadati</taxon>
        <taxon>Pseudomonadota</taxon>
        <taxon>Alphaproteobacteria</taxon>
        <taxon>Rhodobacterales</taxon>
        <taxon>Roseobacteraceae</taxon>
        <taxon>Jannaschia</taxon>
    </lineage>
</organism>
<feature type="domain" description="Acyltransferase 3" evidence="2">
    <location>
        <begin position="19"/>
        <end position="349"/>
    </location>
</feature>